<feature type="compositionally biased region" description="Polar residues" evidence="1">
    <location>
        <begin position="92"/>
        <end position="123"/>
    </location>
</feature>
<evidence type="ECO:0000256" key="2">
    <source>
        <dbReference type="SAM" id="Phobius"/>
    </source>
</evidence>
<keyword evidence="2" id="KW-1133">Transmembrane helix</keyword>
<reference evidence="3" key="1">
    <citation type="submission" date="2016-09" db="EMBL/GenBank/DDBJ databases">
        <authorList>
            <person name="Hebert L."/>
            <person name="Moumen B."/>
        </authorList>
    </citation>
    <scope>NUCLEOTIDE SEQUENCE [LARGE SCALE GENOMIC DNA]</scope>
    <source>
        <strain evidence="3">OVI</strain>
    </source>
</reference>
<organism evidence="3 4">
    <name type="scientific">Trypanosoma equiperdum</name>
    <dbReference type="NCBI Taxonomy" id="5694"/>
    <lineage>
        <taxon>Eukaryota</taxon>
        <taxon>Discoba</taxon>
        <taxon>Euglenozoa</taxon>
        <taxon>Kinetoplastea</taxon>
        <taxon>Metakinetoplastina</taxon>
        <taxon>Trypanosomatida</taxon>
        <taxon>Trypanosomatidae</taxon>
        <taxon>Trypanosoma</taxon>
    </lineage>
</organism>
<feature type="transmembrane region" description="Helical" evidence="2">
    <location>
        <begin position="20"/>
        <end position="40"/>
    </location>
</feature>
<keyword evidence="4" id="KW-1185">Reference proteome</keyword>
<evidence type="ECO:0000256" key="1">
    <source>
        <dbReference type="SAM" id="MobiDB-lite"/>
    </source>
</evidence>
<dbReference type="GeneID" id="92376377"/>
<dbReference type="AlphaFoldDB" id="A0A1G4IEZ6"/>
<name>A0A1G4IEZ6_TRYEQ</name>
<feature type="compositionally biased region" description="Low complexity" evidence="1">
    <location>
        <begin position="79"/>
        <end position="91"/>
    </location>
</feature>
<evidence type="ECO:0000313" key="3">
    <source>
        <dbReference type="EMBL" id="SCU70862.1"/>
    </source>
</evidence>
<gene>
    <name evidence="3" type="ORF">TEOVI_000243700</name>
</gene>
<sequence length="131" mass="15012">MEQQQQQPEEKKEGGEWYKYLITIAVYIGLTALWIVGCLIHKRSVARRQAAGVAQSAKGRTESNDNGNTSNEHKKEEAANNNPSNNQQTSQYPTYDFSSNQNREYGTDAYYSNSYDTNNNASNENRRDYRM</sequence>
<dbReference type="Proteomes" id="UP000195570">
    <property type="component" value="Unassembled WGS sequence"/>
</dbReference>
<dbReference type="EMBL" id="CZPT02001527">
    <property type="protein sequence ID" value="SCU70862.1"/>
    <property type="molecule type" value="Genomic_DNA"/>
</dbReference>
<proteinExistence type="predicted"/>
<feature type="region of interest" description="Disordered" evidence="1">
    <location>
        <begin position="49"/>
        <end position="131"/>
    </location>
</feature>
<dbReference type="RefSeq" id="XP_067081618.1">
    <property type="nucleotide sequence ID" value="XM_067225517.1"/>
</dbReference>
<keyword evidence="2" id="KW-0472">Membrane</keyword>
<evidence type="ECO:0000313" key="4">
    <source>
        <dbReference type="Proteomes" id="UP000195570"/>
    </source>
</evidence>
<dbReference type="VEuPathDB" id="TriTrypDB:TEOVI_000243700"/>
<protein>
    <submittedName>
        <fullName evidence="3">Uncharacterized protein</fullName>
    </submittedName>
</protein>
<accession>A0A1G4IEZ6</accession>
<keyword evidence="2" id="KW-0812">Transmembrane</keyword>
<comment type="caution">
    <text evidence="3">The sequence shown here is derived from an EMBL/GenBank/DDBJ whole genome shotgun (WGS) entry which is preliminary data.</text>
</comment>